<protein>
    <submittedName>
        <fullName evidence="5">Preprotein translocase subunit TatC</fullName>
    </submittedName>
</protein>
<name>A0A4S8F031_9BURK</name>
<evidence type="ECO:0000256" key="1">
    <source>
        <dbReference type="ARBA" id="ARBA00022448"/>
    </source>
</evidence>
<gene>
    <name evidence="5" type="ORF">E9531_14625</name>
</gene>
<dbReference type="SUPFAM" id="SSF46458">
    <property type="entry name" value="Globin-like"/>
    <property type="match status" value="1"/>
</dbReference>
<dbReference type="GO" id="GO:0019825">
    <property type="term" value="F:oxygen binding"/>
    <property type="evidence" value="ECO:0007669"/>
    <property type="project" value="InterPro"/>
</dbReference>
<dbReference type="Proteomes" id="UP000308917">
    <property type="component" value="Unassembled WGS sequence"/>
</dbReference>
<evidence type="ECO:0000256" key="4">
    <source>
        <dbReference type="ARBA" id="ARBA00023004"/>
    </source>
</evidence>
<dbReference type="CDD" id="cd08916">
    <property type="entry name" value="TrHb3_P"/>
    <property type="match status" value="1"/>
</dbReference>
<comment type="caution">
    <text evidence="5">The sequence shown here is derived from an EMBL/GenBank/DDBJ whole genome shotgun (WGS) entry which is preliminary data.</text>
</comment>
<keyword evidence="6" id="KW-1185">Reference proteome</keyword>
<accession>A0A4S8F031</accession>
<reference evidence="5 6" key="1">
    <citation type="journal article" date="2015" name="Antonie Van Leeuwenhoek">
        <title>Lampropedia puyangensis sp. nov., isolated from symptomatic bark of Populus ? euramericana canker and emended description of Lampropedia hyalina (Ehrenberg 1832) Lee et al. 2004.</title>
        <authorList>
            <person name="Li Y."/>
            <person name="Wang T."/>
            <person name="Piao C.G."/>
            <person name="Wang L.F."/>
            <person name="Tian G.Z."/>
            <person name="Zhu T.H."/>
            <person name="Guo M.W."/>
        </authorList>
    </citation>
    <scope>NUCLEOTIDE SEQUENCE [LARGE SCALE GENOMIC DNA]</scope>
    <source>
        <strain evidence="5 6">2-bin</strain>
    </source>
</reference>
<evidence type="ECO:0000256" key="2">
    <source>
        <dbReference type="ARBA" id="ARBA00022617"/>
    </source>
</evidence>
<dbReference type="OrthoDB" id="25954at2"/>
<dbReference type="GO" id="GO:0046872">
    <property type="term" value="F:metal ion binding"/>
    <property type="evidence" value="ECO:0007669"/>
    <property type="project" value="UniProtKB-KW"/>
</dbReference>
<dbReference type="RefSeq" id="WP_136574513.1">
    <property type="nucleotide sequence ID" value="NZ_STFG01000021.1"/>
</dbReference>
<dbReference type="Pfam" id="PF01152">
    <property type="entry name" value="Bac_globin"/>
    <property type="match status" value="1"/>
</dbReference>
<dbReference type="InterPro" id="IPR009050">
    <property type="entry name" value="Globin-like_sf"/>
</dbReference>
<keyword evidence="3" id="KW-0479">Metal-binding</keyword>
<sequence length="151" mass="16966">MSIPPALCTEAEIQQLVEQFYARVRADTHLGPIFEANVQDWDAHLHLLHQFWSSVLLRTGRFTGSPMTKHAELKGLSATLFSQWLAIFAQVCAQQTNQAMATQALAMAERMAQSLWMGWQMQRTERKQHNADDQSLATELPRVASTSLGNA</sequence>
<evidence type="ECO:0000313" key="6">
    <source>
        <dbReference type="Proteomes" id="UP000308917"/>
    </source>
</evidence>
<keyword evidence="1" id="KW-0813">Transport</keyword>
<dbReference type="Gene3D" id="1.10.490.10">
    <property type="entry name" value="Globins"/>
    <property type="match status" value="1"/>
</dbReference>
<keyword evidence="2" id="KW-0349">Heme</keyword>
<dbReference type="InterPro" id="IPR001486">
    <property type="entry name" value="Hemoglobin_trunc"/>
</dbReference>
<dbReference type="InterPro" id="IPR012292">
    <property type="entry name" value="Globin/Proto"/>
</dbReference>
<dbReference type="GO" id="GO:0020037">
    <property type="term" value="F:heme binding"/>
    <property type="evidence" value="ECO:0007669"/>
    <property type="project" value="InterPro"/>
</dbReference>
<proteinExistence type="predicted"/>
<evidence type="ECO:0000313" key="5">
    <source>
        <dbReference type="EMBL" id="THT98441.1"/>
    </source>
</evidence>
<evidence type="ECO:0000256" key="3">
    <source>
        <dbReference type="ARBA" id="ARBA00022723"/>
    </source>
</evidence>
<keyword evidence="4" id="KW-0408">Iron</keyword>
<dbReference type="EMBL" id="STFG01000021">
    <property type="protein sequence ID" value="THT98441.1"/>
    <property type="molecule type" value="Genomic_DNA"/>
</dbReference>
<organism evidence="5 6">
    <name type="scientific">Lampropedia puyangensis</name>
    <dbReference type="NCBI Taxonomy" id="1330072"/>
    <lineage>
        <taxon>Bacteria</taxon>
        <taxon>Pseudomonadati</taxon>
        <taxon>Pseudomonadota</taxon>
        <taxon>Betaproteobacteria</taxon>
        <taxon>Burkholderiales</taxon>
        <taxon>Comamonadaceae</taxon>
        <taxon>Lampropedia</taxon>
    </lineage>
</organism>
<dbReference type="AlphaFoldDB" id="A0A4S8F031"/>